<dbReference type="InParanoid" id="E4WQC9"/>
<organism evidence="11">
    <name type="scientific">Oikopleura dioica</name>
    <name type="common">Tunicate</name>
    <dbReference type="NCBI Taxonomy" id="34765"/>
    <lineage>
        <taxon>Eukaryota</taxon>
        <taxon>Metazoa</taxon>
        <taxon>Chordata</taxon>
        <taxon>Tunicata</taxon>
        <taxon>Appendicularia</taxon>
        <taxon>Copelata</taxon>
        <taxon>Oikopleuridae</taxon>
        <taxon>Oikopleura</taxon>
    </lineage>
</organism>
<keyword evidence="3" id="KW-0963">Cytoplasm</keyword>
<evidence type="ECO:0000256" key="3">
    <source>
        <dbReference type="ARBA" id="ARBA00022490"/>
    </source>
</evidence>
<accession>E4WQC9</accession>
<evidence type="ECO:0000256" key="7">
    <source>
        <dbReference type="ARBA" id="ARBA00023242"/>
    </source>
</evidence>
<dbReference type="PROSITE" id="PS50102">
    <property type="entry name" value="RRM"/>
    <property type="match status" value="1"/>
</dbReference>
<dbReference type="GO" id="GO:0003729">
    <property type="term" value="F:mRNA binding"/>
    <property type="evidence" value="ECO:0007669"/>
    <property type="project" value="TreeGrafter"/>
</dbReference>
<evidence type="ECO:0000256" key="4">
    <source>
        <dbReference type="ARBA" id="ARBA00022664"/>
    </source>
</evidence>
<dbReference type="EMBL" id="FN654549">
    <property type="protein sequence ID" value="CBY34831.1"/>
    <property type="molecule type" value="Genomic_DNA"/>
</dbReference>
<evidence type="ECO:0000313" key="13">
    <source>
        <dbReference type="Proteomes" id="UP000001307"/>
    </source>
</evidence>
<evidence type="ECO:0000256" key="6">
    <source>
        <dbReference type="ARBA" id="ARBA00023187"/>
    </source>
</evidence>
<dbReference type="Proteomes" id="UP000011014">
    <property type="component" value="Unassembled WGS sequence"/>
</dbReference>
<evidence type="ECO:0000256" key="8">
    <source>
        <dbReference type="PROSITE-ProRule" id="PRU00176"/>
    </source>
</evidence>
<keyword evidence="7" id="KW-0539">Nucleus</keyword>
<dbReference type="Gene3D" id="3.30.70.330">
    <property type="match status" value="1"/>
</dbReference>
<keyword evidence="5 8" id="KW-0694">RNA-binding</keyword>
<reference evidence="11" key="1">
    <citation type="journal article" date="2010" name="Science">
        <title>Plasticity of animal genome architecture unmasked by rapid evolution of a pelagic tunicate.</title>
        <authorList>
            <person name="Denoeud F."/>
            <person name="Henriet S."/>
            <person name="Mungpakdee S."/>
            <person name="Aury J.M."/>
            <person name="Da Silva C."/>
            <person name="Brinkmann H."/>
            <person name="Mikhaleva J."/>
            <person name="Olsen L.C."/>
            <person name="Jubin C."/>
            <person name="Canestro C."/>
            <person name="Bouquet J.M."/>
            <person name="Danks G."/>
            <person name="Poulain J."/>
            <person name="Campsteijn C."/>
            <person name="Adamski M."/>
            <person name="Cross I."/>
            <person name="Yadetie F."/>
            <person name="Muffato M."/>
            <person name="Louis A."/>
            <person name="Butcher S."/>
            <person name="Tsagkogeorga G."/>
            <person name="Konrad A."/>
            <person name="Singh S."/>
            <person name="Jensen M.F."/>
            <person name="Cong E.H."/>
            <person name="Eikeseth-Otteraa H."/>
            <person name="Noel B."/>
            <person name="Anthouard V."/>
            <person name="Porcel B.M."/>
            <person name="Kachouri-Lafond R."/>
            <person name="Nishino A."/>
            <person name="Ugolini M."/>
            <person name="Chourrout P."/>
            <person name="Nishida H."/>
            <person name="Aasland R."/>
            <person name="Huzurbazar S."/>
            <person name="Westhof E."/>
            <person name="Delsuc F."/>
            <person name="Lehrach H."/>
            <person name="Reinhardt R."/>
            <person name="Weissenbach J."/>
            <person name="Roy S.W."/>
            <person name="Artiguenave F."/>
            <person name="Postlethwait J.H."/>
            <person name="Manak J.R."/>
            <person name="Thompson E.M."/>
            <person name="Jaillon O."/>
            <person name="Du Pasquier L."/>
            <person name="Boudinot P."/>
            <person name="Liberles D.A."/>
            <person name="Volff J.N."/>
            <person name="Philippe H."/>
            <person name="Lenhard B."/>
            <person name="Roest Crollius H."/>
            <person name="Wincker P."/>
            <person name="Chourrout D."/>
        </authorList>
    </citation>
    <scope>NUCLEOTIDE SEQUENCE [LARGE SCALE GENOMIC DNA]</scope>
</reference>
<dbReference type="PANTHER" id="PTHR15597:SF22">
    <property type="entry name" value="RNA-BINDING FOX PROTEIN 1, ISOFORM H"/>
    <property type="match status" value="1"/>
</dbReference>
<feature type="region of interest" description="Disordered" evidence="9">
    <location>
        <begin position="90"/>
        <end position="129"/>
    </location>
</feature>
<dbReference type="InterPro" id="IPR035979">
    <property type="entry name" value="RBD_domain_sf"/>
</dbReference>
<dbReference type="PANTHER" id="PTHR15597">
    <property type="entry name" value="ATAXIN 2-BINDING PROTEIN 1-RELATED"/>
    <property type="match status" value="1"/>
</dbReference>
<keyword evidence="4" id="KW-0507">mRNA processing</keyword>
<feature type="region of interest" description="Disordered" evidence="9">
    <location>
        <begin position="1"/>
        <end position="23"/>
    </location>
</feature>
<dbReference type="FunFam" id="3.30.70.330:FF:000375">
    <property type="entry name" value="RNA binding fox-1 homolog 1"/>
    <property type="match status" value="1"/>
</dbReference>
<dbReference type="GO" id="GO:0000381">
    <property type="term" value="P:regulation of alternative mRNA splicing, via spliceosome"/>
    <property type="evidence" value="ECO:0007669"/>
    <property type="project" value="InterPro"/>
</dbReference>
<dbReference type="Proteomes" id="UP000001307">
    <property type="component" value="Unassembled WGS sequence"/>
</dbReference>
<feature type="domain" description="RRM" evidence="10">
    <location>
        <begin position="130"/>
        <end position="206"/>
    </location>
</feature>
<keyword evidence="13" id="KW-1185">Reference proteome</keyword>
<dbReference type="GO" id="GO:0007399">
    <property type="term" value="P:nervous system development"/>
    <property type="evidence" value="ECO:0007669"/>
    <property type="project" value="InterPro"/>
</dbReference>
<dbReference type="SMART" id="SM00360">
    <property type="entry name" value="RRM"/>
    <property type="match status" value="1"/>
</dbReference>
<proteinExistence type="predicted"/>
<dbReference type="SUPFAM" id="SSF54928">
    <property type="entry name" value="RNA-binding domain, RBD"/>
    <property type="match status" value="1"/>
</dbReference>
<evidence type="ECO:0000256" key="2">
    <source>
        <dbReference type="ARBA" id="ARBA00004496"/>
    </source>
</evidence>
<dbReference type="EMBL" id="FN653015">
    <property type="protein sequence ID" value="CBY20870.1"/>
    <property type="molecule type" value="Genomic_DNA"/>
</dbReference>
<evidence type="ECO:0000313" key="11">
    <source>
        <dbReference type="EMBL" id="CBY20870.1"/>
    </source>
</evidence>
<name>E4WQC9_OIKDI</name>
<dbReference type="Pfam" id="PF00076">
    <property type="entry name" value="RRM_1"/>
    <property type="match status" value="1"/>
</dbReference>
<evidence type="ECO:0000313" key="12">
    <source>
        <dbReference type="EMBL" id="CBY34831.1"/>
    </source>
</evidence>
<evidence type="ECO:0000256" key="5">
    <source>
        <dbReference type="ARBA" id="ARBA00022884"/>
    </source>
</evidence>
<sequence>MADLPNSTTECPRSTPTTVISAYTSQRSPRWDLAANAWAQAPQVTNTIQVIQDNPRNLKRKSVITEDEPAEISQAKKIKSDEKVIEDTHVNNNTEENPHIKPYTPEAVNDPSTSIKSEDSKKASNNTESKRLHVSNIPFRFREPDLREMFEKFGKITEVEIIFNDRGSKGFGFVSYADKDDADRAKREINHTKIDGRMIEVNDATARNKSKRGPASTQQVMMGLPGALPGAFMNPMIRPQCLIRPGLVVPHEGNPFMRHIITGPDSVNVIDS</sequence>
<comment type="subcellular location">
    <subcellularLocation>
        <location evidence="2">Cytoplasm</location>
    </subcellularLocation>
    <subcellularLocation>
        <location evidence="1">Nucleus</location>
    </subcellularLocation>
</comment>
<dbReference type="OrthoDB" id="5382468at2759"/>
<keyword evidence="6" id="KW-0508">mRNA splicing</keyword>
<evidence type="ECO:0000256" key="9">
    <source>
        <dbReference type="SAM" id="MobiDB-lite"/>
    </source>
</evidence>
<dbReference type="InterPro" id="IPR047131">
    <property type="entry name" value="RBFOX1-like"/>
</dbReference>
<dbReference type="AlphaFoldDB" id="E4WQC9"/>
<dbReference type="GO" id="GO:0008380">
    <property type="term" value="P:RNA splicing"/>
    <property type="evidence" value="ECO:0007669"/>
    <property type="project" value="UniProtKB-KW"/>
</dbReference>
<dbReference type="GO" id="GO:0005737">
    <property type="term" value="C:cytoplasm"/>
    <property type="evidence" value="ECO:0007669"/>
    <property type="project" value="UniProtKB-SubCell"/>
</dbReference>
<dbReference type="GO" id="GO:0006397">
    <property type="term" value="P:mRNA processing"/>
    <property type="evidence" value="ECO:0007669"/>
    <property type="project" value="UniProtKB-KW"/>
</dbReference>
<dbReference type="InterPro" id="IPR012677">
    <property type="entry name" value="Nucleotide-bd_a/b_plait_sf"/>
</dbReference>
<evidence type="ECO:0000259" key="10">
    <source>
        <dbReference type="PROSITE" id="PS50102"/>
    </source>
</evidence>
<evidence type="ECO:0000256" key="1">
    <source>
        <dbReference type="ARBA" id="ARBA00004123"/>
    </source>
</evidence>
<dbReference type="GO" id="GO:0005634">
    <property type="term" value="C:nucleus"/>
    <property type="evidence" value="ECO:0007669"/>
    <property type="project" value="UniProtKB-SubCell"/>
</dbReference>
<dbReference type="InterPro" id="IPR000504">
    <property type="entry name" value="RRM_dom"/>
</dbReference>
<protein>
    <recommendedName>
        <fullName evidence="10">RRM domain-containing protein</fullName>
    </recommendedName>
</protein>
<gene>
    <name evidence="11" type="ORF">GSOID_T00000878001</name>
    <name evidence="12" type="ORF">GSOID_T00024868001</name>
</gene>